<comment type="caution">
    <text evidence="2">The sequence shown here is derived from an EMBL/GenBank/DDBJ whole genome shotgun (WGS) entry which is preliminary data.</text>
</comment>
<evidence type="ECO:0000313" key="2">
    <source>
        <dbReference type="EMBL" id="OHU96729.1"/>
    </source>
</evidence>
<dbReference type="OrthoDB" id="7833123at2"/>
<gene>
    <name evidence="2" type="ORF">BIW53_05240</name>
</gene>
<protein>
    <submittedName>
        <fullName evidence="2">Uncharacterized protein</fullName>
    </submittedName>
</protein>
<reference evidence="2 3" key="1">
    <citation type="submission" date="2016-10" db="EMBL/GenBank/DDBJ databases">
        <title>Pseudoalteromonas amylolytica sp. nov., isolated from the surface seawater.</title>
        <authorList>
            <person name="Wu Y.-H."/>
            <person name="Cheng H."/>
            <person name="Jin X.-B."/>
            <person name="Wang C.-S."/>
            <person name="Xu X.-W."/>
        </authorList>
    </citation>
    <scope>NUCLEOTIDE SEQUENCE [LARGE SCALE GENOMIC DNA]</scope>
    <source>
        <strain evidence="2 3">JCM 12483</strain>
    </source>
</reference>
<accession>A0A1S1N9P2</accession>
<evidence type="ECO:0000313" key="3">
    <source>
        <dbReference type="Proteomes" id="UP000180253"/>
    </source>
</evidence>
<dbReference type="AlphaFoldDB" id="A0A1S1N9P2"/>
<dbReference type="Proteomes" id="UP000180253">
    <property type="component" value="Unassembled WGS sequence"/>
</dbReference>
<keyword evidence="3" id="KW-1185">Reference proteome</keyword>
<feature type="signal peptide" evidence="1">
    <location>
        <begin position="1"/>
        <end position="25"/>
    </location>
</feature>
<dbReference type="RefSeq" id="WP_070990817.1">
    <property type="nucleotide sequence ID" value="NZ_CBCSHD010000001.1"/>
</dbReference>
<feature type="chain" id="PRO_5010236730" evidence="1">
    <location>
        <begin position="26"/>
        <end position="261"/>
    </location>
</feature>
<evidence type="ECO:0000256" key="1">
    <source>
        <dbReference type="SAM" id="SignalP"/>
    </source>
</evidence>
<sequence length="261" mass="28178">MLRTITSPTLWFTLFFNLISGSVFATLQPTTPADDQNTPPVIKCPTNTHDYNRFALCATATCWTLDGIAYCKCEVLNEPSISISFDYQENGQNKNICDLLLQGKDNQFTVSTYATPRQIEKDYDPETEKLGPPLGFYTCSGQSSEAAYSAQCDGGVCFNSTQGTNFPGLGHISDNEIVCSCPPSQNPTKRFQIAGPWLCKPGATNDDNECCDQDYYNEMCSVSSISTTGTKLAVGAPAGGAATLSKLLDGAVPSLNACRFK</sequence>
<organism evidence="2 3">
    <name type="scientific">Pseudoalteromonas byunsanensis</name>
    <dbReference type="NCBI Taxonomy" id="327939"/>
    <lineage>
        <taxon>Bacteria</taxon>
        <taxon>Pseudomonadati</taxon>
        <taxon>Pseudomonadota</taxon>
        <taxon>Gammaproteobacteria</taxon>
        <taxon>Alteromonadales</taxon>
        <taxon>Pseudoalteromonadaceae</taxon>
        <taxon>Pseudoalteromonas</taxon>
    </lineage>
</organism>
<proteinExistence type="predicted"/>
<name>A0A1S1N9P2_9GAMM</name>
<keyword evidence="1" id="KW-0732">Signal</keyword>
<dbReference type="EMBL" id="MNAN01000026">
    <property type="protein sequence ID" value="OHU96729.1"/>
    <property type="molecule type" value="Genomic_DNA"/>
</dbReference>